<keyword evidence="7 11" id="KW-0812">Transmembrane</keyword>
<dbReference type="InterPro" id="IPR045584">
    <property type="entry name" value="Pilin-like"/>
</dbReference>
<dbReference type="InterPro" id="IPR000983">
    <property type="entry name" value="Bac_GSPG_pilin"/>
</dbReference>
<evidence type="ECO:0000256" key="8">
    <source>
        <dbReference type="ARBA" id="ARBA00022989"/>
    </source>
</evidence>
<dbReference type="InterPro" id="IPR013545">
    <property type="entry name" value="T2SS_protein-GspG_C"/>
</dbReference>
<dbReference type="InterPro" id="IPR010054">
    <property type="entry name" value="Type2_sec_GspG"/>
</dbReference>
<comment type="subcellular location">
    <subcellularLocation>
        <location evidence="1">Cell inner membrane</location>
        <topology evidence="1">Single-pass membrane protein</topology>
    </subcellularLocation>
</comment>
<name>A0A1H6JT04_9GAMM</name>
<dbReference type="STRING" id="173990.SAMN05660691_00679"/>
<evidence type="ECO:0000256" key="5">
    <source>
        <dbReference type="ARBA" id="ARBA00022481"/>
    </source>
</evidence>
<dbReference type="Pfam" id="PF08334">
    <property type="entry name" value="T2SSG"/>
    <property type="match status" value="1"/>
</dbReference>
<keyword evidence="6" id="KW-0997">Cell inner membrane</keyword>
<gene>
    <name evidence="13" type="ORF">SAMN05660691_00679</name>
</gene>
<evidence type="ECO:0000256" key="7">
    <source>
        <dbReference type="ARBA" id="ARBA00022692"/>
    </source>
</evidence>
<feature type="transmembrane region" description="Helical" evidence="11">
    <location>
        <begin position="12"/>
        <end position="33"/>
    </location>
</feature>
<dbReference type="NCBIfam" id="TIGR02532">
    <property type="entry name" value="IV_pilin_GFxxxE"/>
    <property type="match status" value="1"/>
</dbReference>
<feature type="domain" description="Type II secretion system protein GspG C-terminal" evidence="12">
    <location>
        <begin position="35"/>
        <end position="141"/>
    </location>
</feature>
<evidence type="ECO:0000259" key="12">
    <source>
        <dbReference type="Pfam" id="PF08334"/>
    </source>
</evidence>
<evidence type="ECO:0000256" key="4">
    <source>
        <dbReference type="ARBA" id="ARBA00022475"/>
    </source>
</evidence>
<comment type="similarity">
    <text evidence="2">Belongs to the GSP G family.</text>
</comment>
<dbReference type="SUPFAM" id="SSF54523">
    <property type="entry name" value="Pili subunits"/>
    <property type="match status" value="1"/>
</dbReference>
<dbReference type="Gene3D" id="3.30.700.10">
    <property type="entry name" value="Glycoprotein, Type 4 Pilin"/>
    <property type="match status" value="1"/>
</dbReference>
<dbReference type="InterPro" id="IPR012902">
    <property type="entry name" value="N_methyl_site"/>
</dbReference>
<evidence type="ECO:0000256" key="3">
    <source>
        <dbReference type="ARBA" id="ARBA00020042"/>
    </source>
</evidence>
<evidence type="ECO:0000313" key="13">
    <source>
        <dbReference type="EMBL" id="SEH65633.1"/>
    </source>
</evidence>
<dbReference type="PANTHER" id="PTHR30093">
    <property type="entry name" value="GENERAL SECRETION PATHWAY PROTEIN G"/>
    <property type="match status" value="1"/>
</dbReference>
<dbReference type="Pfam" id="PF07963">
    <property type="entry name" value="N_methyl"/>
    <property type="match status" value="1"/>
</dbReference>
<feature type="region of interest" description="Disordered" evidence="10">
    <location>
        <begin position="129"/>
        <end position="151"/>
    </location>
</feature>
<keyword evidence="4" id="KW-1003">Cell membrane</keyword>
<dbReference type="PROSITE" id="PS00409">
    <property type="entry name" value="PROKAR_NTER_METHYL"/>
    <property type="match status" value="1"/>
</dbReference>
<keyword evidence="5" id="KW-0488">Methylation</keyword>
<dbReference type="Proteomes" id="UP000199371">
    <property type="component" value="Unassembled WGS sequence"/>
</dbReference>
<evidence type="ECO:0000256" key="2">
    <source>
        <dbReference type="ARBA" id="ARBA00009984"/>
    </source>
</evidence>
<dbReference type="EMBL" id="FNXF01000002">
    <property type="protein sequence ID" value="SEH65633.1"/>
    <property type="molecule type" value="Genomic_DNA"/>
</dbReference>
<dbReference type="GO" id="GO:0015628">
    <property type="term" value="P:protein secretion by the type II secretion system"/>
    <property type="evidence" value="ECO:0007669"/>
    <property type="project" value="InterPro"/>
</dbReference>
<evidence type="ECO:0000256" key="10">
    <source>
        <dbReference type="SAM" id="MobiDB-lite"/>
    </source>
</evidence>
<evidence type="ECO:0000256" key="11">
    <source>
        <dbReference type="SAM" id="Phobius"/>
    </source>
</evidence>
<dbReference type="AlphaFoldDB" id="A0A1H6JT04"/>
<protein>
    <recommendedName>
        <fullName evidence="3">Type II secretion system core protein G</fullName>
    </recommendedName>
</protein>
<dbReference type="GO" id="GO:0015627">
    <property type="term" value="C:type II protein secretion system complex"/>
    <property type="evidence" value="ECO:0007669"/>
    <property type="project" value="InterPro"/>
</dbReference>
<dbReference type="NCBIfam" id="TIGR01710">
    <property type="entry name" value="typeII_sec_gspG"/>
    <property type="match status" value="1"/>
</dbReference>
<keyword evidence="8 11" id="KW-1133">Transmembrane helix</keyword>
<accession>A0A1H6JT04</accession>
<dbReference type="GO" id="GO:0005886">
    <property type="term" value="C:plasma membrane"/>
    <property type="evidence" value="ECO:0007669"/>
    <property type="project" value="UniProtKB-SubCell"/>
</dbReference>
<dbReference type="OrthoDB" id="9795612at2"/>
<evidence type="ECO:0000256" key="9">
    <source>
        <dbReference type="ARBA" id="ARBA00023136"/>
    </source>
</evidence>
<dbReference type="PANTHER" id="PTHR30093:SF44">
    <property type="entry name" value="TYPE II SECRETION SYSTEM CORE PROTEIN G"/>
    <property type="match status" value="1"/>
</dbReference>
<keyword evidence="9 11" id="KW-0472">Membrane</keyword>
<sequence>MLRQHKFRQHSGFTLLEVMVVIVILGIIASMVVPNLIGNQEAAARQKAVVDIQQLESALDMYRLRNGFYPTTEQGMQALVNAPTSQPVPRSFPEGGFIRRLPKDPWDEDYILISPGQVGRIDILSKGPDRTAGTDDDIGNWNLDANGNSNN</sequence>
<dbReference type="PRINTS" id="PR00813">
    <property type="entry name" value="BCTERIALGSPG"/>
</dbReference>
<evidence type="ECO:0000256" key="1">
    <source>
        <dbReference type="ARBA" id="ARBA00004377"/>
    </source>
</evidence>
<dbReference type="RefSeq" id="WP_092790660.1">
    <property type="nucleotide sequence ID" value="NZ_DASWWU010000009.1"/>
</dbReference>
<reference evidence="14" key="1">
    <citation type="submission" date="2016-10" db="EMBL/GenBank/DDBJ databases">
        <authorList>
            <person name="Varghese N."/>
            <person name="Submissions S."/>
        </authorList>
    </citation>
    <scope>NUCLEOTIDE SEQUENCE [LARGE SCALE GENOMIC DNA]</scope>
    <source>
        <strain evidence="14">DSM 17616</strain>
    </source>
</reference>
<evidence type="ECO:0000313" key="14">
    <source>
        <dbReference type="Proteomes" id="UP000199371"/>
    </source>
</evidence>
<evidence type="ECO:0000256" key="6">
    <source>
        <dbReference type="ARBA" id="ARBA00022519"/>
    </source>
</evidence>
<organism evidence="13 14">
    <name type="scientific">Rheinheimera pacifica</name>
    <dbReference type="NCBI Taxonomy" id="173990"/>
    <lineage>
        <taxon>Bacteria</taxon>
        <taxon>Pseudomonadati</taxon>
        <taxon>Pseudomonadota</taxon>
        <taxon>Gammaproteobacteria</taxon>
        <taxon>Chromatiales</taxon>
        <taxon>Chromatiaceae</taxon>
        <taxon>Rheinheimera</taxon>
    </lineage>
</organism>
<keyword evidence="14" id="KW-1185">Reference proteome</keyword>
<proteinExistence type="inferred from homology"/>